<dbReference type="InterPro" id="IPR050312">
    <property type="entry name" value="IolE/XylAMocC-like"/>
</dbReference>
<organism evidence="2 3">
    <name type="scientific">Cohnella abietis</name>
    <dbReference type="NCBI Taxonomy" id="2507935"/>
    <lineage>
        <taxon>Bacteria</taxon>
        <taxon>Bacillati</taxon>
        <taxon>Bacillota</taxon>
        <taxon>Bacilli</taxon>
        <taxon>Bacillales</taxon>
        <taxon>Paenibacillaceae</taxon>
        <taxon>Cohnella</taxon>
    </lineage>
</organism>
<keyword evidence="3" id="KW-1185">Reference proteome</keyword>
<dbReference type="InterPro" id="IPR013022">
    <property type="entry name" value="Xyl_isomerase-like_TIM-brl"/>
</dbReference>
<dbReference type="AlphaFoldDB" id="A0A3T1DER5"/>
<feature type="domain" description="Xylose isomerase-like TIM barrel" evidence="1">
    <location>
        <begin position="52"/>
        <end position="244"/>
    </location>
</feature>
<dbReference type="InterPro" id="IPR036237">
    <property type="entry name" value="Xyl_isomerase-like_sf"/>
</dbReference>
<dbReference type="Proteomes" id="UP000289856">
    <property type="component" value="Chromosome"/>
</dbReference>
<dbReference type="OrthoDB" id="2843715at2"/>
<evidence type="ECO:0000313" key="2">
    <source>
        <dbReference type="EMBL" id="BBI36589.1"/>
    </source>
</evidence>
<accession>A0A3T1DER5</accession>
<dbReference type="SUPFAM" id="SSF51658">
    <property type="entry name" value="Xylose isomerase-like"/>
    <property type="match status" value="1"/>
</dbReference>
<sequence>MKISIGGFSFFNTMKEGKMDTFGYLESSKYRYRLDTVDLWNGAFIGVRDDIFSLPDEAYITKLREAIDEKEMKVVNIAVDGAHMWDEDPDKRKLLFNNAVAYLKISDTLGATSVRIDTGDKSSVPETEEQFEYTVKKFQELSQIAADLGLIVGPENHMGTAKNPHYLKKVAEAVNHPSFGILLHMGRWDVDEEIGDSLVAPWVYHTHFDGKTVASSKAEELVKTLLDVGYDGYWGIEYNSPANQYLEMDWAIASVKRILTNLK</sequence>
<evidence type="ECO:0000259" key="1">
    <source>
        <dbReference type="Pfam" id="PF01261"/>
    </source>
</evidence>
<dbReference type="PANTHER" id="PTHR12110">
    <property type="entry name" value="HYDROXYPYRUVATE ISOMERASE"/>
    <property type="match status" value="1"/>
</dbReference>
<dbReference type="Pfam" id="PF01261">
    <property type="entry name" value="AP_endonuc_2"/>
    <property type="match status" value="1"/>
</dbReference>
<protein>
    <recommendedName>
        <fullName evidence="1">Xylose isomerase-like TIM barrel domain-containing protein</fullName>
    </recommendedName>
</protein>
<dbReference type="KEGG" id="cohn:KCTCHS21_59880"/>
<name>A0A3T1DER5_9BACL</name>
<dbReference type="PANTHER" id="PTHR12110:SF53">
    <property type="entry name" value="BLR5974 PROTEIN"/>
    <property type="match status" value="1"/>
</dbReference>
<dbReference type="RefSeq" id="WP_130616086.1">
    <property type="nucleotide sequence ID" value="NZ_AP019400.1"/>
</dbReference>
<gene>
    <name evidence="2" type="ORF">KCTCHS21_59880</name>
</gene>
<dbReference type="EMBL" id="AP019400">
    <property type="protein sequence ID" value="BBI36589.1"/>
    <property type="molecule type" value="Genomic_DNA"/>
</dbReference>
<reference evidence="2 3" key="1">
    <citation type="submission" date="2019-01" db="EMBL/GenBank/DDBJ databases">
        <title>Complete genome sequence of Cohnella hallensis HS21 isolated from Korean fir (Abies koreana) rhizospheric soil.</title>
        <authorList>
            <person name="Jiang L."/>
            <person name="Kang S.W."/>
            <person name="Kim S."/>
            <person name="Jung J."/>
            <person name="Kim C.Y."/>
            <person name="Kim D.H."/>
            <person name="Kim S.W."/>
            <person name="Lee J."/>
        </authorList>
    </citation>
    <scope>NUCLEOTIDE SEQUENCE [LARGE SCALE GENOMIC DNA]</scope>
    <source>
        <strain evidence="2 3">HS21</strain>
    </source>
</reference>
<dbReference type="Gene3D" id="3.20.20.150">
    <property type="entry name" value="Divalent-metal-dependent TIM barrel enzymes"/>
    <property type="match status" value="1"/>
</dbReference>
<proteinExistence type="predicted"/>
<evidence type="ECO:0000313" key="3">
    <source>
        <dbReference type="Proteomes" id="UP000289856"/>
    </source>
</evidence>